<dbReference type="NCBIfam" id="NF003716">
    <property type="entry name" value="PRK05326.1-3"/>
    <property type="match status" value="1"/>
</dbReference>
<dbReference type="AlphaFoldDB" id="A0A2P8QZK9"/>
<evidence type="ECO:0000256" key="10">
    <source>
        <dbReference type="SAM" id="Phobius"/>
    </source>
</evidence>
<evidence type="ECO:0000256" key="8">
    <source>
        <dbReference type="ARBA" id="ARBA00023065"/>
    </source>
</evidence>
<dbReference type="GO" id="GO:0015297">
    <property type="term" value="F:antiporter activity"/>
    <property type="evidence" value="ECO:0007669"/>
    <property type="project" value="UniProtKB-KW"/>
</dbReference>
<feature type="transmembrane region" description="Helical" evidence="10">
    <location>
        <begin position="188"/>
        <end position="210"/>
    </location>
</feature>
<evidence type="ECO:0000259" key="11">
    <source>
        <dbReference type="PROSITE" id="PS51202"/>
    </source>
</evidence>
<dbReference type="PANTHER" id="PTHR32507:SF7">
    <property type="entry name" value="K(+)_H(+) ANTIPORTER NHAP2"/>
    <property type="match status" value="1"/>
</dbReference>
<dbReference type="SUPFAM" id="SSF116726">
    <property type="entry name" value="TrkA C-terminal domain-like"/>
    <property type="match status" value="1"/>
</dbReference>
<evidence type="ECO:0000256" key="1">
    <source>
        <dbReference type="ARBA" id="ARBA00004651"/>
    </source>
</evidence>
<dbReference type="Gene3D" id="1.20.1530.20">
    <property type="match status" value="1"/>
</dbReference>
<dbReference type="EMBL" id="PDHH01000005">
    <property type="protein sequence ID" value="PSM51685.1"/>
    <property type="molecule type" value="Genomic_DNA"/>
</dbReference>
<evidence type="ECO:0000256" key="2">
    <source>
        <dbReference type="ARBA" id="ARBA00022448"/>
    </source>
</evidence>
<feature type="transmembrane region" description="Helical" evidence="10">
    <location>
        <begin position="117"/>
        <end position="136"/>
    </location>
</feature>
<keyword evidence="8" id="KW-0406">Ion transport</keyword>
<organism evidence="12 13">
    <name type="scientific">Campylobacter blaseri</name>
    <dbReference type="NCBI Taxonomy" id="2042961"/>
    <lineage>
        <taxon>Bacteria</taxon>
        <taxon>Pseudomonadati</taxon>
        <taxon>Campylobacterota</taxon>
        <taxon>Epsilonproteobacteria</taxon>
        <taxon>Campylobacterales</taxon>
        <taxon>Campylobacteraceae</taxon>
        <taxon>Campylobacter</taxon>
    </lineage>
</organism>
<comment type="caution">
    <text evidence="12">The sequence shown here is derived from an EMBL/GenBank/DDBJ whole genome shotgun (WGS) entry which is preliminary data.</text>
</comment>
<dbReference type="RefSeq" id="WP_106871708.1">
    <property type="nucleotide sequence ID" value="NZ_CP053841.1"/>
</dbReference>
<keyword evidence="6 10" id="KW-0812">Transmembrane</keyword>
<dbReference type="InterPro" id="IPR036721">
    <property type="entry name" value="RCK_C_sf"/>
</dbReference>
<feature type="transmembrane region" description="Helical" evidence="10">
    <location>
        <begin position="216"/>
        <end position="235"/>
    </location>
</feature>
<evidence type="ECO:0000313" key="13">
    <source>
        <dbReference type="Proteomes" id="UP000240535"/>
    </source>
</evidence>
<protein>
    <submittedName>
        <fullName evidence="12">Potassium/proton antiporter</fullName>
    </submittedName>
</protein>
<evidence type="ECO:0000256" key="7">
    <source>
        <dbReference type="ARBA" id="ARBA00022989"/>
    </source>
</evidence>
<dbReference type="InterPro" id="IPR006153">
    <property type="entry name" value="Cation/H_exchanger_TM"/>
</dbReference>
<dbReference type="InterPro" id="IPR038770">
    <property type="entry name" value="Na+/solute_symporter_sf"/>
</dbReference>
<feature type="transmembrane region" description="Helical" evidence="10">
    <location>
        <begin position="296"/>
        <end position="320"/>
    </location>
</feature>
<dbReference type="Proteomes" id="UP000240535">
    <property type="component" value="Unassembled WGS sequence"/>
</dbReference>
<evidence type="ECO:0000256" key="5">
    <source>
        <dbReference type="ARBA" id="ARBA00022538"/>
    </source>
</evidence>
<comment type="subcellular location">
    <subcellularLocation>
        <location evidence="1">Cell membrane</location>
        <topology evidence="1">Multi-pass membrane protein</topology>
    </subcellularLocation>
</comment>
<dbReference type="Pfam" id="PF02080">
    <property type="entry name" value="TrkA_C"/>
    <property type="match status" value="1"/>
</dbReference>
<accession>A0A2P8QZK9</accession>
<dbReference type="InterPro" id="IPR006037">
    <property type="entry name" value="RCK_C"/>
</dbReference>
<evidence type="ECO:0000256" key="6">
    <source>
        <dbReference type="ARBA" id="ARBA00022692"/>
    </source>
</evidence>
<dbReference type="NCBIfam" id="NF003715">
    <property type="entry name" value="PRK05326.1-2"/>
    <property type="match status" value="1"/>
</dbReference>
<keyword evidence="2" id="KW-0813">Transport</keyword>
<evidence type="ECO:0000256" key="9">
    <source>
        <dbReference type="ARBA" id="ARBA00023136"/>
    </source>
</evidence>
<feature type="transmembrane region" description="Helical" evidence="10">
    <location>
        <begin position="28"/>
        <end position="48"/>
    </location>
</feature>
<keyword evidence="4" id="KW-1003">Cell membrane</keyword>
<keyword evidence="9 10" id="KW-0472">Membrane</keyword>
<dbReference type="Pfam" id="PF00999">
    <property type="entry name" value="Na_H_Exchanger"/>
    <property type="match status" value="1"/>
</dbReference>
<sequence>MTTHFIIVGILFIVSVFSSKLSDKYGIPALLIFLIVGMLAGSDGILKLDFDNAKLAGDLGTVALVFILFAGGLDTSYKAIKPIMKSGFILATLGVLITAFVLSFFIYFVLDFTFLESFLLACIISSTDAAAVFAILRSKGIVLKNNIGELLEFESGSNDPMAIFLTMTVISIIAAPKFPETSDLIKSLALQFIIGGLLGYLFGVILPSLINKIKLSAWGLYPVLIMAMVIFLFGITEELGGNGYIAVYTAGIITNKREFVHKRNLIGFFDGISWLMQVLIFLTLGLLVFPTHLPEVALIGVVIALFLMFVARPVSVFIGLAFSKFNYKEKLFTSWVGLRGVVPIILATYPIAEGINNAHMMFNIVFVMVLVSVMFQGGTLGWAASFFDIKDENYNPNFHLPNKPIFYGGLRQFTIPKGSKFIGHNLAEMDIDDDFLILLIKRDNESFKPGGSYIFEENDLLLIHCTDINKYNNIISLLRKKKLA</sequence>
<feature type="transmembrane region" description="Helical" evidence="10">
    <location>
        <begin position="265"/>
        <end position="290"/>
    </location>
</feature>
<evidence type="ECO:0000256" key="3">
    <source>
        <dbReference type="ARBA" id="ARBA00022449"/>
    </source>
</evidence>
<keyword evidence="5" id="KW-0630">Potassium</keyword>
<evidence type="ECO:0000256" key="4">
    <source>
        <dbReference type="ARBA" id="ARBA00022475"/>
    </source>
</evidence>
<keyword evidence="7 10" id="KW-1133">Transmembrane helix</keyword>
<feature type="transmembrane region" description="Helical" evidence="10">
    <location>
        <begin position="88"/>
        <end position="110"/>
    </location>
</feature>
<dbReference type="GO" id="GO:0008324">
    <property type="term" value="F:monoatomic cation transmembrane transporter activity"/>
    <property type="evidence" value="ECO:0007669"/>
    <property type="project" value="InterPro"/>
</dbReference>
<dbReference type="OrthoDB" id="9810759at2"/>
<evidence type="ECO:0000313" key="12">
    <source>
        <dbReference type="EMBL" id="PSM51685.1"/>
    </source>
</evidence>
<dbReference type="PROSITE" id="PS51202">
    <property type="entry name" value="RCK_C"/>
    <property type="match status" value="1"/>
</dbReference>
<feature type="transmembrane region" description="Helical" evidence="10">
    <location>
        <begin position="55"/>
        <end position="73"/>
    </location>
</feature>
<feature type="domain" description="RCK C-terminal" evidence="11">
    <location>
        <begin position="395"/>
        <end position="480"/>
    </location>
</feature>
<feature type="transmembrane region" description="Helical" evidence="10">
    <location>
        <begin position="160"/>
        <end position="176"/>
    </location>
</feature>
<name>A0A2P8QZK9_9BACT</name>
<dbReference type="GO" id="GO:0006813">
    <property type="term" value="P:potassium ion transport"/>
    <property type="evidence" value="ECO:0007669"/>
    <property type="project" value="UniProtKB-KW"/>
</dbReference>
<feature type="transmembrane region" description="Helical" evidence="10">
    <location>
        <begin position="332"/>
        <end position="352"/>
    </location>
</feature>
<feature type="transmembrane region" description="Helical" evidence="10">
    <location>
        <begin position="364"/>
        <end position="387"/>
    </location>
</feature>
<reference evidence="13" key="1">
    <citation type="submission" date="2017-10" db="EMBL/GenBank/DDBJ databases">
        <title>Campylobacter species from seals.</title>
        <authorList>
            <person name="Gilbert M.J."/>
            <person name="Zomer A.L."/>
            <person name="Timmerman A.J."/>
            <person name="Duim B."/>
            <person name="Wagenaar J.A."/>
        </authorList>
    </citation>
    <scope>NUCLEOTIDE SEQUENCE [LARGE SCALE GENOMIC DNA]</scope>
    <source>
        <strain evidence="13">17S00004-5</strain>
    </source>
</reference>
<dbReference type="Gene3D" id="3.30.70.1450">
    <property type="entry name" value="Regulator of K+ conductance, C-terminal domain"/>
    <property type="match status" value="1"/>
</dbReference>
<keyword evidence="13" id="KW-1185">Reference proteome</keyword>
<keyword evidence="3" id="KW-0050">Antiport</keyword>
<dbReference type="PANTHER" id="PTHR32507">
    <property type="entry name" value="NA(+)/H(+) ANTIPORTER 1"/>
    <property type="match status" value="1"/>
</dbReference>
<proteinExistence type="predicted"/>
<keyword evidence="5" id="KW-0633">Potassium transport</keyword>
<dbReference type="GO" id="GO:0005886">
    <property type="term" value="C:plasma membrane"/>
    <property type="evidence" value="ECO:0007669"/>
    <property type="project" value="UniProtKB-SubCell"/>
</dbReference>
<dbReference type="GO" id="GO:1902600">
    <property type="term" value="P:proton transmembrane transport"/>
    <property type="evidence" value="ECO:0007669"/>
    <property type="project" value="InterPro"/>
</dbReference>
<gene>
    <name evidence="12" type="ORF">CQ405_06010</name>
</gene>